<keyword evidence="3" id="KW-1185">Reference proteome</keyword>
<evidence type="ECO:0000256" key="1">
    <source>
        <dbReference type="SAM" id="Phobius"/>
    </source>
</evidence>
<dbReference type="Gene3D" id="1.25.40.20">
    <property type="entry name" value="Ankyrin repeat-containing domain"/>
    <property type="match status" value="2"/>
</dbReference>
<evidence type="ECO:0000313" key="3">
    <source>
        <dbReference type="Proteomes" id="UP000600214"/>
    </source>
</evidence>
<feature type="transmembrane region" description="Helical" evidence="1">
    <location>
        <begin position="67"/>
        <end position="86"/>
    </location>
</feature>
<sequence>MNYLKIATVINWVVIGVLFTLVMLETLFPAKGGDAASSMGKVFYYLAIFVLVVLVTLNLLPFKWSRYTAFVLIAVPLFWTQFGSSISRFKRGIVDMIEAKPFFEEKERDKMARAILNGKPDRLKKYIAEFGPQLRKNAYGYPLLEMAVKSSVFEHKDLEPHIACINALLDAGVPIRSENPDDQPIHYEPAEHGNPLILRLLLEKGASANAKTTEFGSGRRNVVPIIFAALDTPYGAYDCTKALLDHGADPNAIMPRHGDRLKISPLLYAAERQYWGVCKMLIEKGADPLYTTPDGTSLQVFIDQGDSYYPEDEQVLADFEAVRAIVEGPTPADNTPISPSSP</sequence>
<feature type="transmembrane region" description="Helical" evidence="1">
    <location>
        <begin position="6"/>
        <end position="30"/>
    </location>
</feature>
<dbReference type="InterPro" id="IPR002110">
    <property type="entry name" value="Ankyrin_rpt"/>
</dbReference>
<evidence type="ECO:0008006" key="4">
    <source>
        <dbReference type="Google" id="ProtNLM"/>
    </source>
</evidence>
<dbReference type="InterPro" id="IPR051616">
    <property type="entry name" value="Cul2-RING_E3_ligase_SR"/>
</dbReference>
<dbReference type="Pfam" id="PF12796">
    <property type="entry name" value="Ank_2"/>
    <property type="match status" value="1"/>
</dbReference>
<proteinExistence type="predicted"/>
<name>A0ABQ1YLV8_9BACT</name>
<keyword evidence="1" id="KW-0472">Membrane</keyword>
<keyword evidence="1" id="KW-1133">Transmembrane helix</keyword>
<keyword evidence="1" id="KW-0812">Transmembrane</keyword>
<dbReference type="RefSeq" id="WP_188931045.1">
    <property type="nucleotide sequence ID" value="NZ_BMIA01000001.1"/>
</dbReference>
<dbReference type="SMART" id="SM00248">
    <property type="entry name" value="ANK"/>
    <property type="match status" value="4"/>
</dbReference>
<dbReference type="PANTHER" id="PTHR46224:SF64">
    <property type="entry name" value="IQ MOTIF AND ANKYRIN REPEAT DOMAIN-CONTAINING PROTEIN 1"/>
    <property type="match status" value="1"/>
</dbReference>
<dbReference type="PANTHER" id="PTHR46224">
    <property type="entry name" value="ANKYRIN REPEAT FAMILY PROTEIN"/>
    <property type="match status" value="1"/>
</dbReference>
<organism evidence="2 3">
    <name type="scientific">Dyadobacter endophyticus</name>
    <dbReference type="NCBI Taxonomy" id="1749036"/>
    <lineage>
        <taxon>Bacteria</taxon>
        <taxon>Pseudomonadati</taxon>
        <taxon>Bacteroidota</taxon>
        <taxon>Cytophagia</taxon>
        <taxon>Cytophagales</taxon>
        <taxon>Spirosomataceae</taxon>
        <taxon>Dyadobacter</taxon>
    </lineage>
</organism>
<protein>
    <recommendedName>
        <fullName evidence="4">Ankyrin repeat domain-containing protein</fullName>
    </recommendedName>
</protein>
<evidence type="ECO:0000313" key="2">
    <source>
        <dbReference type="EMBL" id="GGH30744.1"/>
    </source>
</evidence>
<dbReference type="EMBL" id="BMIA01000001">
    <property type="protein sequence ID" value="GGH30744.1"/>
    <property type="molecule type" value="Genomic_DNA"/>
</dbReference>
<accession>A0ABQ1YLV8</accession>
<comment type="caution">
    <text evidence="2">The sequence shown here is derived from an EMBL/GenBank/DDBJ whole genome shotgun (WGS) entry which is preliminary data.</text>
</comment>
<dbReference type="InterPro" id="IPR036770">
    <property type="entry name" value="Ankyrin_rpt-contain_sf"/>
</dbReference>
<dbReference type="SUPFAM" id="SSF48403">
    <property type="entry name" value="Ankyrin repeat"/>
    <property type="match status" value="1"/>
</dbReference>
<dbReference type="Proteomes" id="UP000600214">
    <property type="component" value="Unassembled WGS sequence"/>
</dbReference>
<reference evidence="3" key="1">
    <citation type="journal article" date="2019" name="Int. J. Syst. Evol. Microbiol.">
        <title>The Global Catalogue of Microorganisms (GCM) 10K type strain sequencing project: providing services to taxonomists for standard genome sequencing and annotation.</title>
        <authorList>
            <consortium name="The Broad Institute Genomics Platform"/>
            <consortium name="The Broad Institute Genome Sequencing Center for Infectious Disease"/>
            <person name="Wu L."/>
            <person name="Ma J."/>
        </authorList>
    </citation>
    <scope>NUCLEOTIDE SEQUENCE [LARGE SCALE GENOMIC DNA]</scope>
    <source>
        <strain evidence="3">CGMCC 1.15288</strain>
    </source>
</reference>
<feature type="transmembrane region" description="Helical" evidence="1">
    <location>
        <begin position="42"/>
        <end position="61"/>
    </location>
</feature>
<gene>
    <name evidence="2" type="ORF">GCM10007423_19090</name>
</gene>